<sequence>MEELGLEDVKKLQIHLTNHFQKYLEAKGKRLMGWNQILDPELSPQAICQFWLGNKNKVIEHMKKGGKVIGSNYLSTYLDHPYKIISLKKAYHYEPRFARKKDNLDEHIIGIEPPLWTERIPNDKRLYHQAFPRLTAYAETAWTPKKSKNYEIFKEKLKIFLKRLDRLGINYATTKEAD</sequence>
<dbReference type="GO" id="GO:0005975">
    <property type="term" value="P:carbohydrate metabolic process"/>
    <property type="evidence" value="ECO:0007669"/>
    <property type="project" value="InterPro"/>
</dbReference>
<dbReference type="InterPro" id="IPR025705">
    <property type="entry name" value="Beta_hexosaminidase_sua/sub"/>
</dbReference>
<dbReference type="Pfam" id="PF00728">
    <property type="entry name" value="Glyco_hydro_20"/>
    <property type="match status" value="1"/>
</dbReference>
<dbReference type="AlphaFoldDB" id="X1A0Q8"/>
<dbReference type="GO" id="GO:0016020">
    <property type="term" value="C:membrane"/>
    <property type="evidence" value="ECO:0007669"/>
    <property type="project" value="TreeGrafter"/>
</dbReference>
<evidence type="ECO:0000256" key="1">
    <source>
        <dbReference type="ARBA" id="ARBA00001231"/>
    </source>
</evidence>
<evidence type="ECO:0000256" key="2">
    <source>
        <dbReference type="ARBA" id="ARBA00006285"/>
    </source>
</evidence>
<dbReference type="InterPro" id="IPR017853">
    <property type="entry name" value="GH"/>
</dbReference>
<dbReference type="GO" id="GO:0030203">
    <property type="term" value="P:glycosaminoglycan metabolic process"/>
    <property type="evidence" value="ECO:0007669"/>
    <property type="project" value="TreeGrafter"/>
</dbReference>
<comment type="catalytic activity">
    <reaction evidence="1">
        <text>Hydrolysis of terminal non-reducing N-acetyl-D-hexosamine residues in N-acetyl-beta-D-hexosaminides.</text>
        <dbReference type="EC" id="3.2.1.52"/>
    </reaction>
</comment>
<evidence type="ECO:0000256" key="3">
    <source>
        <dbReference type="ARBA" id="ARBA00012663"/>
    </source>
</evidence>
<dbReference type="SUPFAM" id="SSF51445">
    <property type="entry name" value="(Trans)glycosidases"/>
    <property type="match status" value="1"/>
</dbReference>
<evidence type="ECO:0000256" key="4">
    <source>
        <dbReference type="ARBA" id="ARBA00022801"/>
    </source>
</evidence>
<name>X1A0Q8_9ZZZZ</name>
<dbReference type="InterPro" id="IPR015883">
    <property type="entry name" value="Glyco_hydro_20_cat"/>
</dbReference>
<dbReference type="EC" id="3.2.1.52" evidence="3"/>
<reference evidence="6" key="1">
    <citation type="journal article" date="2014" name="Front. Microbiol.">
        <title>High frequency of phylogenetically diverse reductive dehalogenase-homologous genes in deep subseafloor sedimentary metagenomes.</title>
        <authorList>
            <person name="Kawai M."/>
            <person name="Futagami T."/>
            <person name="Toyoda A."/>
            <person name="Takaki Y."/>
            <person name="Nishi S."/>
            <person name="Hori S."/>
            <person name="Arai W."/>
            <person name="Tsubouchi T."/>
            <person name="Morono Y."/>
            <person name="Uchiyama I."/>
            <person name="Ito T."/>
            <person name="Fujiyama A."/>
            <person name="Inagaki F."/>
            <person name="Takami H."/>
        </authorList>
    </citation>
    <scope>NUCLEOTIDE SEQUENCE</scope>
    <source>
        <strain evidence="6">Expedition CK06-06</strain>
    </source>
</reference>
<protein>
    <recommendedName>
        <fullName evidence="3">beta-N-acetylhexosaminidase</fullName>
        <ecNumber evidence="3">3.2.1.52</ecNumber>
    </recommendedName>
</protein>
<keyword evidence="4" id="KW-0378">Hydrolase</keyword>
<feature type="domain" description="Glycoside hydrolase family 20 catalytic" evidence="5">
    <location>
        <begin position="1"/>
        <end position="144"/>
    </location>
</feature>
<dbReference type="EMBL" id="BART01007065">
    <property type="protein sequence ID" value="GAG53871.1"/>
    <property type="molecule type" value="Genomic_DNA"/>
</dbReference>
<gene>
    <name evidence="6" type="ORF">S01H4_16124</name>
</gene>
<organism evidence="6">
    <name type="scientific">marine sediment metagenome</name>
    <dbReference type="NCBI Taxonomy" id="412755"/>
    <lineage>
        <taxon>unclassified sequences</taxon>
        <taxon>metagenomes</taxon>
        <taxon>ecological metagenomes</taxon>
    </lineage>
</organism>
<comment type="similarity">
    <text evidence="2">Belongs to the glycosyl hydrolase 20 family.</text>
</comment>
<dbReference type="PANTHER" id="PTHR22600:SF57">
    <property type="entry name" value="BETA-N-ACETYLHEXOSAMINIDASE"/>
    <property type="match status" value="1"/>
</dbReference>
<accession>X1A0Q8</accession>
<dbReference type="PANTHER" id="PTHR22600">
    <property type="entry name" value="BETA-HEXOSAMINIDASE"/>
    <property type="match status" value="1"/>
</dbReference>
<proteinExistence type="inferred from homology"/>
<dbReference type="Gene3D" id="3.20.20.80">
    <property type="entry name" value="Glycosidases"/>
    <property type="match status" value="1"/>
</dbReference>
<comment type="caution">
    <text evidence="6">The sequence shown here is derived from an EMBL/GenBank/DDBJ whole genome shotgun (WGS) entry which is preliminary data.</text>
</comment>
<evidence type="ECO:0000313" key="6">
    <source>
        <dbReference type="EMBL" id="GAG53871.1"/>
    </source>
</evidence>
<dbReference type="GO" id="GO:0004563">
    <property type="term" value="F:beta-N-acetylhexosaminidase activity"/>
    <property type="evidence" value="ECO:0007669"/>
    <property type="project" value="UniProtKB-EC"/>
</dbReference>
<evidence type="ECO:0000259" key="5">
    <source>
        <dbReference type="Pfam" id="PF00728"/>
    </source>
</evidence>